<evidence type="ECO:0000256" key="5">
    <source>
        <dbReference type="SAM" id="MobiDB-lite"/>
    </source>
</evidence>
<dbReference type="GO" id="GO:0008270">
    <property type="term" value="F:zinc ion binding"/>
    <property type="evidence" value="ECO:0007669"/>
    <property type="project" value="UniProtKB-KW"/>
</dbReference>
<dbReference type="InterPro" id="IPR019786">
    <property type="entry name" value="Zinc_finger_PHD-type_CS"/>
</dbReference>
<dbReference type="Gene3D" id="3.30.40.10">
    <property type="entry name" value="Zinc/RING finger domain, C3HC4 (zinc finger)"/>
    <property type="match status" value="1"/>
</dbReference>
<reference evidence="6" key="2">
    <citation type="journal article" date="2023" name="IMA Fungus">
        <title>Comparative genomic study of the Penicillium genus elucidates a diverse pangenome and 15 lateral gene transfer events.</title>
        <authorList>
            <person name="Petersen C."/>
            <person name="Sorensen T."/>
            <person name="Nielsen M.R."/>
            <person name="Sondergaard T.E."/>
            <person name="Sorensen J.L."/>
            <person name="Fitzpatrick D.A."/>
            <person name="Frisvad J.C."/>
            <person name="Nielsen K.L."/>
        </authorList>
    </citation>
    <scope>NUCLEOTIDE SEQUENCE</scope>
    <source>
        <strain evidence="6">IBT 20477</strain>
    </source>
</reference>
<evidence type="ECO:0000256" key="1">
    <source>
        <dbReference type="ARBA" id="ARBA00022723"/>
    </source>
</evidence>
<organism evidence="6 7">
    <name type="scientific">Penicillium cf. viridicatum</name>
    <dbReference type="NCBI Taxonomy" id="2972119"/>
    <lineage>
        <taxon>Eukaryota</taxon>
        <taxon>Fungi</taxon>
        <taxon>Dikarya</taxon>
        <taxon>Ascomycota</taxon>
        <taxon>Pezizomycotina</taxon>
        <taxon>Eurotiomycetes</taxon>
        <taxon>Eurotiomycetidae</taxon>
        <taxon>Eurotiales</taxon>
        <taxon>Aspergillaceae</taxon>
        <taxon>Penicillium</taxon>
    </lineage>
</organism>
<dbReference type="Proteomes" id="UP001150942">
    <property type="component" value="Unassembled WGS sequence"/>
</dbReference>
<dbReference type="EMBL" id="JAPQKQ010000009">
    <property type="protein sequence ID" value="KAJ5182212.1"/>
    <property type="molecule type" value="Genomic_DNA"/>
</dbReference>
<evidence type="ECO:0000313" key="6">
    <source>
        <dbReference type="EMBL" id="KAJ5182212.1"/>
    </source>
</evidence>
<dbReference type="PROSITE" id="PS01359">
    <property type="entry name" value="ZF_PHD_1"/>
    <property type="match status" value="1"/>
</dbReference>
<dbReference type="InterPro" id="IPR013083">
    <property type="entry name" value="Znf_RING/FYVE/PHD"/>
</dbReference>
<reference evidence="6" key="1">
    <citation type="submission" date="2022-11" db="EMBL/GenBank/DDBJ databases">
        <authorList>
            <person name="Petersen C."/>
        </authorList>
    </citation>
    <scope>NUCLEOTIDE SEQUENCE</scope>
    <source>
        <strain evidence="6">IBT 20477</strain>
    </source>
</reference>
<dbReference type="SUPFAM" id="SSF57903">
    <property type="entry name" value="FYVE/PHD zinc finger"/>
    <property type="match status" value="1"/>
</dbReference>
<accession>A0A9W9LZE9</accession>
<keyword evidence="4" id="KW-0175">Coiled coil</keyword>
<keyword evidence="2" id="KW-0863">Zinc-finger</keyword>
<feature type="compositionally biased region" description="Basic residues" evidence="5">
    <location>
        <begin position="1"/>
        <end position="11"/>
    </location>
</feature>
<evidence type="ECO:0008006" key="8">
    <source>
        <dbReference type="Google" id="ProtNLM"/>
    </source>
</evidence>
<protein>
    <recommendedName>
        <fullName evidence="8">PHD-type domain-containing protein</fullName>
    </recommendedName>
</protein>
<feature type="region of interest" description="Disordered" evidence="5">
    <location>
        <begin position="1"/>
        <end position="49"/>
    </location>
</feature>
<keyword evidence="1" id="KW-0479">Metal-binding</keyword>
<dbReference type="InterPro" id="IPR011011">
    <property type="entry name" value="Znf_FYVE_PHD"/>
</dbReference>
<evidence type="ECO:0000313" key="7">
    <source>
        <dbReference type="Proteomes" id="UP001150942"/>
    </source>
</evidence>
<feature type="coiled-coil region" evidence="4">
    <location>
        <begin position="300"/>
        <end position="389"/>
    </location>
</feature>
<keyword evidence="3" id="KW-0862">Zinc</keyword>
<feature type="compositionally biased region" description="Polar residues" evidence="5">
    <location>
        <begin position="172"/>
        <end position="182"/>
    </location>
</feature>
<feature type="compositionally biased region" description="Polar residues" evidence="5">
    <location>
        <begin position="40"/>
        <end position="49"/>
    </location>
</feature>
<sequence length="389" mass="43489">MPARNPRKAKAQPKSPIRGVRSKRQRRVLCSSETPEIGDQGNNRDVQQNRTQSIDSNTNEATRSLNWAVIVANVAEQPYPSQIQQYKEWRRAGSKREDYCCICHESGRLENCHTCKLAFHRECLPAGCARNSSDRLFCLICVRRGWDKAPPVITPPASPQPAPVQIHDPPSHATTGTNSNAASIPHLLGPAPGLELQREGLHTQSTLGEYERSAFDQSTSHDITYPGPAVQTATESLQPARHKRKSRYSTLPDEVDESLAVQTATESSQGNRRGRKSRYSTLPSNVDASLSVIYQELESIAMLRAEIEELRTQNTQYVQTMKIHEQTQVALRRDLRTLRENATHSESTTREISELRERNAALEADLLVSKGQTAAAKELKERLAQLLNT</sequence>
<gene>
    <name evidence="6" type="ORF">N7449_012359</name>
</gene>
<comment type="caution">
    <text evidence="6">The sequence shown here is derived from an EMBL/GenBank/DDBJ whole genome shotgun (WGS) entry which is preliminary data.</text>
</comment>
<dbReference type="OrthoDB" id="336088at2759"/>
<feature type="compositionally biased region" description="Polar residues" evidence="5">
    <location>
        <begin position="260"/>
        <end position="271"/>
    </location>
</feature>
<evidence type="ECO:0000256" key="2">
    <source>
        <dbReference type="ARBA" id="ARBA00022771"/>
    </source>
</evidence>
<evidence type="ECO:0000256" key="3">
    <source>
        <dbReference type="ARBA" id="ARBA00022833"/>
    </source>
</evidence>
<feature type="region of interest" description="Disordered" evidence="5">
    <location>
        <begin position="232"/>
        <end position="282"/>
    </location>
</feature>
<feature type="region of interest" description="Disordered" evidence="5">
    <location>
        <begin position="154"/>
        <end position="193"/>
    </location>
</feature>
<proteinExistence type="predicted"/>
<keyword evidence="7" id="KW-1185">Reference proteome</keyword>
<dbReference type="AlphaFoldDB" id="A0A9W9LZE9"/>
<evidence type="ECO:0000256" key="4">
    <source>
        <dbReference type="SAM" id="Coils"/>
    </source>
</evidence>
<name>A0A9W9LZE9_9EURO</name>